<feature type="binding site" evidence="13">
    <location>
        <begin position="78"/>
        <end position="80"/>
    </location>
    <ligand>
        <name>NAD(+)</name>
        <dbReference type="ChEBI" id="CHEBI:57540"/>
    </ligand>
</feature>
<dbReference type="InterPro" id="IPR022664">
    <property type="entry name" value="DapB_N_CS"/>
</dbReference>
<keyword evidence="2 13" id="KW-0963">Cytoplasm</keyword>
<comment type="similarity">
    <text evidence="1 13">Belongs to the DapB family.</text>
</comment>
<evidence type="ECO:0000256" key="1">
    <source>
        <dbReference type="ARBA" id="ARBA00006642"/>
    </source>
</evidence>
<feature type="domain" description="Dihydrodipicolinate reductase N-terminal" evidence="14">
    <location>
        <begin position="4"/>
        <end position="92"/>
    </location>
</feature>
<dbReference type="PIRSF" id="PIRSF000161">
    <property type="entry name" value="DHPR"/>
    <property type="match status" value="1"/>
</dbReference>
<keyword evidence="6 13" id="KW-0560">Oxidoreductase</keyword>
<dbReference type="NCBIfam" id="TIGR00036">
    <property type="entry name" value="dapB"/>
    <property type="match status" value="1"/>
</dbReference>
<evidence type="ECO:0000259" key="15">
    <source>
        <dbReference type="Pfam" id="PF05173"/>
    </source>
</evidence>
<evidence type="ECO:0000256" key="2">
    <source>
        <dbReference type="ARBA" id="ARBA00022490"/>
    </source>
</evidence>
<feature type="active site" description="Proton donor/acceptor" evidence="13">
    <location>
        <position position="134"/>
    </location>
</feature>
<dbReference type="PATRIC" id="fig|1286094.4.peg.7313"/>
<dbReference type="Pfam" id="PF05173">
    <property type="entry name" value="DapB_C"/>
    <property type="match status" value="1"/>
</dbReference>
<evidence type="ECO:0000256" key="8">
    <source>
        <dbReference type="ARBA" id="ARBA00023154"/>
    </source>
</evidence>
<dbReference type="GO" id="GO:0008839">
    <property type="term" value="F:4-hydroxy-tetrahydrodipicolinate reductase"/>
    <property type="evidence" value="ECO:0007669"/>
    <property type="project" value="UniProtKB-UniRule"/>
</dbReference>
<dbReference type="UniPathway" id="UPA00034">
    <property type="reaction ID" value="UER00018"/>
</dbReference>
<proteinExistence type="inferred from homology"/>
<dbReference type="PROSITE" id="PS01298">
    <property type="entry name" value="DAPB"/>
    <property type="match status" value="1"/>
</dbReference>
<keyword evidence="17" id="KW-1185">Reference proteome</keyword>
<dbReference type="GO" id="GO:0051287">
    <property type="term" value="F:NAD binding"/>
    <property type="evidence" value="ECO:0007669"/>
    <property type="project" value="UniProtKB-UniRule"/>
</dbReference>
<keyword evidence="5 13" id="KW-0220">Diaminopimelate biosynthesis</keyword>
<evidence type="ECO:0000256" key="5">
    <source>
        <dbReference type="ARBA" id="ARBA00022915"/>
    </source>
</evidence>
<comment type="caution">
    <text evidence="16">The sequence shown here is derived from an EMBL/GenBank/DDBJ whole genome shotgun (WGS) entry which is preliminary data.</text>
</comment>
<dbReference type="CDD" id="cd02274">
    <property type="entry name" value="DHDPR_N"/>
    <property type="match status" value="1"/>
</dbReference>
<keyword evidence="8 13" id="KW-0457">Lysine biosynthesis</keyword>
<dbReference type="GO" id="GO:0009089">
    <property type="term" value="P:lysine biosynthetic process via diaminopimelate"/>
    <property type="evidence" value="ECO:0007669"/>
    <property type="project" value="UniProtKB-UniRule"/>
</dbReference>
<dbReference type="GO" id="GO:0019877">
    <property type="term" value="P:diaminopimelate biosynthetic process"/>
    <property type="evidence" value="ECO:0007669"/>
    <property type="project" value="UniProtKB-UniRule"/>
</dbReference>
<comment type="catalytic activity">
    <reaction evidence="12 13">
        <text>(S)-2,3,4,5-tetrahydrodipicolinate + NAD(+) + H2O = (2S,4S)-4-hydroxy-2,3,4,5-tetrahydrodipicolinate + NADH + H(+)</text>
        <dbReference type="Rhea" id="RHEA:35323"/>
        <dbReference type="ChEBI" id="CHEBI:15377"/>
        <dbReference type="ChEBI" id="CHEBI:15378"/>
        <dbReference type="ChEBI" id="CHEBI:16845"/>
        <dbReference type="ChEBI" id="CHEBI:57540"/>
        <dbReference type="ChEBI" id="CHEBI:57945"/>
        <dbReference type="ChEBI" id="CHEBI:67139"/>
        <dbReference type="EC" id="1.17.1.8"/>
    </reaction>
</comment>
<evidence type="ECO:0000256" key="4">
    <source>
        <dbReference type="ARBA" id="ARBA00022857"/>
    </source>
</evidence>
<evidence type="ECO:0000259" key="14">
    <source>
        <dbReference type="Pfam" id="PF01113"/>
    </source>
</evidence>
<feature type="domain" description="Dihydrodipicolinate reductase C-terminal" evidence="15">
    <location>
        <begin position="110"/>
        <end position="242"/>
    </location>
</feature>
<evidence type="ECO:0000256" key="9">
    <source>
        <dbReference type="ARBA" id="ARBA00037922"/>
    </source>
</evidence>
<sequence length="249" mass="26471">MSAIRVGVIGAAGRMGREVVKAVESVDDLELVAALRRTDRLESLTRAGVQVAVELTHPDAVMDHLEFCVRNGIHGVVGTTGWTDERLNTLRGWLAASPRTGMLVGPLSVGAVLTMRLARYAARWFESVEVVEMHHPDKADAPSGAAVRTARLIAEARREAGRAAQPDATTAALAGARGADVEGVPVHAVRARGLVAHQEVIFGGTGETLTIRHDSMDRVCFTPGFLLGVRRVGSVPGLTLGLESFMDLD</sequence>
<accession>S3ZML1</accession>
<dbReference type="InterPro" id="IPR022663">
    <property type="entry name" value="DapB_C"/>
</dbReference>
<dbReference type="Proteomes" id="UP000014629">
    <property type="component" value="Unassembled WGS sequence"/>
</dbReference>
<dbReference type="AlphaFoldDB" id="S3ZML1"/>
<dbReference type="InterPro" id="IPR036291">
    <property type="entry name" value="NAD(P)-bd_dom_sf"/>
</dbReference>
<evidence type="ECO:0000256" key="12">
    <source>
        <dbReference type="ARBA" id="ARBA00049396"/>
    </source>
</evidence>
<evidence type="ECO:0000256" key="6">
    <source>
        <dbReference type="ARBA" id="ARBA00023002"/>
    </source>
</evidence>
<dbReference type="GO" id="GO:0050661">
    <property type="term" value="F:NADP binding"/>
    <property type="evidence" value="ECO:0007669"/>
    <property type="project" value="UniProtKB-UniRule"/>
</dbReference>
<keyword evidence="3 13" id="KW-0028">Amino-acid biosynthesis</keyword>
<dbReference type="OrthoDB" id="9790352at2"/>
<evidence type="ECO:0000256" key="11">
    <source>
        <dbReference type="ARBA" id="ARBA00049080"/>
    </source>
</evidence>
<keyword evidence="7 13" id="KW-0520">NAD</keyword>
<dbReference type="PANTHER" id="PTHR20836">
    <property type="entry name" value="DIHYDRODIPICOLINATE REDUCTASE"/>
    <property type="match status" value="1"/>
</dbReference>
<feature type="active site" description="Proton donor" evidence="13">
    <location>
        <position position="138"/>
    </location>
</feature>
<reference evidence="16 17" key="1">
    <citation type="submission" date="2013-02" db="EMBL/GenBank/DDBJ databases">
        <title>Draft Genome Sequence of Streptomyces aurantiacus, Which Produces Setomimycin.</title>
        <authorList>
            <person name="Gruening B.A."/>
            <person name="Praeg A."/>
            <person name="Erxleben A."/>
            <person name="Guenther S."/>
            <person name="Mueller M."/>
        </authorList>
    </citation>
    <scope>NUCLEOTIDE SEQUENCE [LARGE SCALE GENOMIC DNA]</scope>
    <source>
        <strain evidence="16 17">JA 4570</strain>
    </source>
</reference>
<dbReference type="RefSeq" id="WP_016645495.1">
    <property type="nucleotide sequence ID" value="NZ_AOPZ01000519.1"/>
</dbReference>
<dbReference type="GO" id="GO:0016726">
    <property type="term" value="F:oxidoreductase activity, acting on CH or CH2 groups, NAD or NADP as acceptor"/>
    <property type="evidence" value="ECO:0007669"/>
    <property type="project" value="UniProtKB-UniRule"/>
</dbReference>
<evidence type="ECO:0000313" key="17">
    <source>
        <dbReference type="Proteomes" id="UP000014629"/>
    </source>
</evidence>
<dbReference type="PANTHER" id="PTHR20836:SF0">
    <property type="entry name" value="4-HYDROXY-TETRAHYDRODIPICOLINATE REDUCTASE 1, CHLOROPLASTIC-RELATED"/>
    <property type="match status" value="1"/>
</dbReference>
<dbReference type="EMBL" id="AOPZ01000519">
    <property type="protein sequence ID" value="EPH39585.1"/>
    <property type="molecule type" value="Genomic_DNA"/>
</dbReference>
<dbReference type="HAMAP" id="MF_00102">
    <property type="entry name" value="DapB"/>
    <property type="match status" value="1"/>
</dbReference>
<comment type="pathway">
    <text evidence="9 13">Amino-acid biosynthesis; L-lysine biosynthesis via DAP pathway; (S)-tetrahydrodipicolinate from L-aspartate: step 4/4.</text>
</comment>
<feature type="binding site" evidence="13">
    <location>
        <position position="37"/>
    </location>
    <ligand>
        <name>NADP(+)</name>
        <dbReference type="ChEBI" id="CHEBI:58349"/>
    </ligand>
</feature>
<comment type="subcellular location">
    <subcellularLocation>
        <location evidence="13">Cytoplasm</location>
    </subcellularLocation>
</comment>
<protein>
    <recommendedName>
        <fullName evidence="10 13">4-hydroxy-tetrahydrodipicolinate reductase</fullName>
        <shortName evidence="13">HTPA reductase</shortName>
        <ecNumber evidence="10 13">1.17.1.8</ecNumber>
    </recommendedName>
</protein>
<feature type="binding site" evidence="13">
    <location>
        <position position="135"/>
    </location>
    <ligand>
        <name>(S)-2,3,4,5-tetrahydrodipicolinate</name>
        <dbReference type="ChEBI" id="CHEBI:16845"/>
    </ligand>
</feature>
<comment type="caution">
    <text evidence="13">Lacks conserved residue(s) required for the propagation of feature annotation.</text>
</comment>
<dbReference type="SUPFAM" id="SSF55347">
    <property type="entry name" value="Glyceraldehyde-3-phosphate dehydrogenase-like, C-terminal domain"/>
    <property type="match status" value="1"/>
</dbReference>
<organism evidence="16 17">
    <name type="scientific">Streptomyces aurantiacus JA 4570</name>
    <dbReference type="NCBI Taxonomy" id="1286094"/>
    <lineage>
        <taxon>Bacteria</taxon>
        <taxon>Bacillati</taxon>
        <taxon>Actinomycetota</taxon>
        <taxon>Actinomycetes</taxon>
        <taxon>Kitasatosporales</taxon>
        <taxon>Streptomycetaceae</taxon>
        <taxon>Streptomyces</taxon>
        <taxon>Streptomyces aurantiacus group</taxon>
    </lineage>
</organism>
<evidence type="ECO:0000256" key="13">
    <source>
        <dbReference type="HAMAP-Rule" id="MF_00102"/>
    </source>
</evidence>
<dbReference type="InterPro" id="IPR000846">
    <property type="entry name" value="DapB_N"/>
</dbReference>
<keyword evidence="4 13" id="KW-0521">NADP</keyword>
<evidence type="ECO:0000313" key="16">
    <source>
        <dbReference type="EMBL" id="EPH39585.1"/>
    </source>
</evidence>
<dbReference type="Gene3D" id="3.30.360.10">
    <property type="entry name" value="Dihydrodipicolinate Reductase, domain 2"/>
    <property type="match status" value="1"/>
</dbReference>
<comment type="caution">
    <text evidence="13">Was originally thought to be a dihydrodipicolinate reductase (DHDPR), catalyzing the conversion of dihydrodipicolinate to tetrahydrodipicolinate. However, it was shown in E.coli that the substrate of the enzymatic reaction is not dihydrodipicolinate (DHDP) but in fact (2S,4S)-4-hydroxy-2,3,4,5-tetrahydrodipicolinic acid (HTPA), the product released by the DapA-catalyzed reaction.</text>
</comment>
<feature type="binding site" evidence="13">
    <location>
        <begin position="10"/>
        <end position="15"/>
    </location>
    <ligand>
        <name>NAD(+)</name>
        <dbReference type="ChEBI" id="CHEBI:57540"/>
    </ligand>
</feature>
<evidence type="ECO:0000256" key="3">
    <source>
        <dbReference type="ARBA" id="ARBA00022605"/>
    </source>
</evidence>
<evidence type="ECO:0000256" key="7">
    <source>
        <dbReference type="ARBA" id="ARBA00023027"/>
    </source>
</evidence>
<dbReference type="GO" id="GO:0005829">
    <property type="term" value="C:cytosol"/>
    <property type="evidence" value="ECO:0007669"/>
    <property type="project" value="TreeGrafter"/>
</dbReference>
<comment type="function">
    <text evidence="13">Catalyzes the conversion of 4-hydroxy-tetrahydrodipicolinate (HTPA) to tetrahydrodipicolinate.</text>
</comment>
<name>S3ZML1_9ACTN</name>
<dbReference type="InterPro" id="IPR023940">
    <property type="entry name" value="DHDPR_bac"/>
</dbReference>
<dbReference type="Pfam" id="PF01113">
    <property type="entry name" value="DapB_N"/>
    <property type="match status" value="1"/>
</dbReference>
<gene>
    <name evidence="13" type="primary">dapB</name>
    <name evidence="16" type="ORF">STRAU_7389</name>
</gene>
<dbReference type="SUPFAM" id="SSF51735">
    <property type="entry name" value="NAD(P)-binding Rossmann-fold domains"/>
    <property type="match status" value="1"/>
</dbReference>
<comment type="subunit">
    <text evidence="13">Homotetramer.</text>
</comment>
<dbReference type="FunFam" id="3.30.360.10:FF:000009">
    <property type="entry name" value="4-hydroxy-tetrahydrodipicolinate reductase"/>
    <property type="match status" value="1"/>
</dbReference>
<dbReference type="Gene3D" id="3.40.50.720">
    <property type="entry name" value="NAD(P)-binding Rossmann-like Domain"/>
    <property type="match status" value="1"/>
</dbReference>
<feature type="binding site" evidence="13">
    <location>
        <begin position="104"/>
        <end position="107"/>
    </location>
    <ligand>
        <name>NAD(+)</name>
        <dbReference type="ChEBI" id="CHEBI:57540"/>
    </ligand>
</feature>
<comment type="catalytic activity">
    <reaction evidence="11 13">
        <text>(S)-2,3,4,5-tetrahydrodipicolinate + NADP(+) + H2O = (2S,4S)-4-hydroxy-2,3,4,5-tetrahydrodipicolinate + NADPH + H(+)</text>
        <dbReference type="Rhea" id="RHEA:35331"/>
        <dbReference type="ChEBI" id="CHEBI:15377"/>
        <dbReference type="ChEBI" id="CHEBI:15378"/>
        <dbReference type="ChEBI" id="CHEBI:16845"/>
        <dbReference type="ChEBI" id="CHEBI:57783"/>
        <dbReference type="ChEBI" id="CHEBI:58349"/>
        <dbReference type="ChEBI" id="CHEBI:67139"/>
        <dbReference type="EC" id="1.17.1.8"/>
    </reaction>
</comment>
<evidence type="ECO:0000256" key="10">
    <source>
        <dbReference type="ARBA" id="ARBA00038983"/>
    </source>
</evidence>
<dbReference type="EC" id="1.17.1.8" evidence="10 13"/>